<evidence type="ECO:0000256" key="9">
    <source>
        <dbReference type="ARBA" id="ARBA00032005"/>
    </source>
</evidence>
<keyword evidence="8 14" id="KW-0862">Zinc</keyword>
<dbReference type="InterPro" id="IPR016192">
    <property type="entry name" value="APOBEC/CMP_deaminase_Zn-bd"/>
</dbReference>
<dbReference type="InterPro" id="IPR002125">
    <property type="entry name" value="CMP_dCMP_dom"/>
</dbReference>
<dbReference type="PANTHER" id="PTHR11644:SF2">
    <property type="entry name" value="CYTIDINE DEAMINASE"/>
    <property type="match status" value="1"/>
</dbReference>
<evidence type="ECO:0000256" key="4">
    <source>
        <dbReference type="ARBA" id="ARBA00012783"/>
    </source>
</evidence>
<evidence type="ECO:0000256" key="7">
    <source>
        <dbReference type="ARBA" id="ARBA00022801"/>
    </source>
</evidence>
<sequence length="144" mass="15394">MSQPEMPETRPAAAPDTELLALARRAYANAYAPYSRFHVGAALRTADGRTYAGANVENASYGLGRCAEQSAVQALASDGGRDFSEVLVYSEASPPASPCGACRQVLFEFAPEASVTCVNHLGEVISGQVKDFLPHGFRLEENKR</sequence>
<dbReference type="PANTHER" id="PTHR11644">
    <property type="entry name" value="CYTIDINE DEAMINASE"/>
    <property type="match status" value="1"/>
</dbReference>
<feature type="binding site" evidence="14">
    <location>
        <position position="66"/>
    </location>
    <ligand>
        <name>Zn(2+)</name>
        <dbReference type="ChEBI" id="CHEBI:29105"/>
        <note>catalytic</note>
    </ligand>
</feature>
<dbReference type="RefSeq" id="WP_350243354.1">
    <property type="nucleotide sequence ID" value="NZ_CP158299.1"/>
</dbReference>
<evidence type="ECO:0000256" key="5">
    <source>
        <dbReference type="ARBA" id="ARBA00018266"/>
    </source>
</evidence>
<dbReference type="Gene3D" id="3.40.140.10">
    <property type="entry name" value="Cytidine Deaminase, domain 2"/>
    <property type="match status" value="1"/>
</dbReference>
<comment type="cofactor">
    <cofactor evidence="1 14 15">
        <name>Zn(2+)</name>
        <dbReference type="ChEBI" id="CHEBI:29105"/>
    </cofactor>
</comment>
<dbReference type="GO" id="GO:0055086">
    <property type="term" value="P:nucleobase-containing small molecule metabolic process"/>
    <property type="evidence" value="ECO:0007669"/>
    <property type="project" value="UniProtKB-ARBA"/>
</dbReference>
<evidence type="ECO:0000256" key="1">
    <source>
        <dbReference type="ARBA" id="ARBA00001947"/>
    </source>
</evidence>
<organism evidence="17">
    <name type="scientific">Deinococcus sonorensis KR-87</name>
    <dbReference type="NCBI Taxonomy" id="694439"/>
    <lineage>
        <taxon>Bacteria</taxon>
        <taxon>Thermotogati</taxon>
        <taxon>Deinococcota</taxon>
        <taxon>Deinococci</taxon>
        <taxon>Deinococcales</taxon>
        <taxon>Deinococcaceae</taxon>
        <taxon>Deinococcus</taxon>
    </lineage>
</organism>
<reference evidence="17" key="1">
    <citation type="submission" date="2024-06" db="EMBL/GenBank/DDBJ databases">
        <title>Draft Genome Sequence of Deinococcus sonorensis Type Strain KR-87, a Biofilm Producing Representative of the Genus Deinococcus.</title>
        <authorList>
            <person name="Boren L.S."/>
            <person name="Grosso R.A."/>
            <person name="Hugenberg-Cox A.N."/>
            <person name="Hill J.T.E."/>
            <person name="Albert C.M."/>
            <person name="Tuohy J.M."/>
        </authorList>
    </citation>
    <scope>NUCLEOTIDE SEQUENCE</scope>
    <source>
        <strain evidence="17">KR-87</strain>
    </source>
</reference>
<dbReference type="FunFam" id="3.40.140.10:FF:000008">
    <property type="entry name" value="Cytidine deaminase"/>
    <property type="match status" value="1"/>
</dbReference>
<protein>
    <recommendedName>
        <fullName evidence="5 15">Cytidine deaminase</fullName>
        <ecNumber evidence="4 15">3.5.4.5</ecNumber>
    </recommendedName>
    <alternativeName>
        <fullName evidence="9 15">Cytidine aminohydrolase</fullName>
    </alternativeName>
</protein>
<evidence type="ECO:0000256" key="15">
    <source>
        <dbReference type="RuleBase" id="RU364006"/>
    </source>
</evidence>
<feature type="binding site" evidence="13">
    <location>
        <begin position="55"/>
        <end position="61"/>
    </location>
    <ligand>
        <name>substrate</name>
    </ligand>
</feature>
<feature type="domain" description="CMP/dCMP-type deaminase" evidence="16">
    <location>
        <begin position="14"/>
        <end position="140"/>
    </location>
</feature>
<evidence type="ECO:0000256" key="6">
    <source>
        <dbReference type="ARBA" id="ARBA00022723"/>
    </source>
</evidence>
<comment type="function">
    <text evidence="2 15">This enzyme scavenges exogenous and endogenous cytidine and 2'-deoxycytidine for UMP synthesis.</text>
</comment>
<evidence type="ECO:0000256" key="10">
    <source>
        <dbReference type="ARBA" id="ARBA00049252"/>
    </source>
</evidence>
<keyword evidence="6 14" id="KW-0479">Metal-binding</keyword>
<dbReference type="PROSITE" id="PS51747">
    <property type="entry name" value="CYT_DCMP_DEAMINASES_2"/>
    <property type="match status" value="1"/>
</dbReference>
<comment type="similarity">
    <text evidence="3 15">Belongs to the cytidine and deoxycytidylate deaminase family.</text>
</comment>
<evidence type="ECO:0000256" key="14">
    <source>
        <dbReference type="PIRSR" id="PIRSR606262-3"/>
    </source>
</evidence>
<dbReference type="PROSITE" id="PS00903">
    <property type="entry name" value="CYT_DCMP_DEAMINASES_1"/>
    <property type="match status" value="1"/>
</dbReference>
<evidence type="ECO:0000256" key="2">
    <source>
        <dbReference type="ARBA" id="ARBA00003949"/>
    </source>
</evidence>
<dbReference type="SUPFAM" id="SSF53927">
    <property type="entry name" value="Cytidine deaminase-like"/>
    <property type="match status" value="1"/>
</dbReference>
<dbReference type="AlphaFoldDB" id="A0AAU7UB55"/>
<feature type="binding site" evidence="14">
    <location>
        <position position="99"/>
    </location>
    <ligand>
        <name>Zn(2+)</name>
        <dbReference type="ChEBI" id="CHEBI:29105"/>
        <note>catalytic</note>
    </ligand>
</feature>
<dbReference type="KEGG" id="dsc:ABOD76_18050"/>
<name>A0AAU7UB55_9DEIO</name>
<dbReference type="GO" id="GO:0005829">
    <property type="term" value="C:cytosol"/>
    <property type="evidence" value="ECO:0007669"/>
    <property type="project" value="TreeGrafter"/>
</dbReference>
<dbReference type="GO" id="GO:0008270">
    <property type="term" value="F:zinc ion binding"/>
    <property type="evidence" value="ECO:0007669"/>
    <property type="project" value="UniProtKB-UniRule"/>
</dbReference>
<dbReference type="InterPro" id="IPR016193">
    <property type="entry name" value="Cytidine_deaminase-like"/>
</dbReference>
<evidence type="ECO:0000256" key="8">
    <source>
        <dbReference type="ARBA" id="ARBA00022833"/>
    </source>
</evidence>
<dbReference type="EMBL" id="CP158299">
    <property type="protein sequence ID" value="XBV85317.1"/>
    <property type="molecule type" value="Genomic_DNA"/>
</dbReference>
<comment type="catalytic activity">
    <reaction evidence="11 15">
        <text>cytidine + H2O + H(+) = uridine + NH4(+)</text>
        <dbReference type="Rhea" id="RHEA:16069"/>
        <dbReference type="ChEBI" id="CHEBI:15377"/>
        <dbReference type="ChEBI" id="CHEBI:15378"/>
        <dbReference type="ChEBI" id="CHEBI:16704"/>
        <dbReference type="ChEBI" id="CHEBI:17562"/>
        <dbReference type="ChEBI" id="CHEBI:28938"/>
        <dbReference type="EC" id="3.5.4.5"/>
    </reaction>
</comment>
<gene>
    <name evidence="17" type="primary">cdd</name>
    <name evidence="17" type="ORF">ABOD76_18050</name>
</gene>
<dbReference type="NCBIfam" id="TIGR01354">
    <property type="entry name" value="cyt_deam_tetra"/>
    <property type="match status" value="1"/>
</dbReference>
<evidence type="ECO:0000256" key="11">
    <source>
        <dbReference type="ARBA" id="ARBA00049558"/>
    </source>
</evidence>
<keyword evidence="7 15" id="KW-0378">Hydrolase</keyword>
<comment type="catalytic activity">
    <reaction evidence="10 15">
        <text>2'-deoxycytidine + H2O + H(+) = 2'-deoxyuridine + NH4(+)</text>
        <dbReference type="Rhea" id="RHEA:13433"/>
        <dbReference type="ChEBI" id="CHEBI:15377"/>
        <dbReference type="ChEBI" id="CHEBI:15378"/>
        <dbReference type="ChEBI" id="CHEBI:15698"/>
        <dbReference type="ChEBI" id="CHEBI:16450"/>
        <dbReference type="ChEBI" id="CHEBI:28938"/>
        <dbReference type="EC" id="3.5.4.5"/>
    </reaction>
</comment>
<dbReference type="GO" id="GO:0004126">
    <property type="term" value="F:cytidine deaminase activity"/>
    <property type="evidence" value="ECO:0007669"/>
    <property type="project" value="UniProtKB-UniRule"/>
</dbReference>
<proteinExistence type="inferred from homology"/>
<dbReference type="GO" id="GO:0072527">
    <property type="term" value="P:pyrimidine-containing compound metabolic process"/>
    <property type="evidence" value="ECO:0007669"/>
    <property type="project" value="UniProtKB-ARBA"/>
</dbReference>
<dbReference type="InterPro" id="IPR050202">
    <property type="entry name" value="Cyt/Deoxycyt_deaminase"/>
</dbReference>
<feature type="binding site" evidence="14">
    <location>
        <position position="102"/>
    </location>
    <ligand>
        <name>Zn(2+)</name>
        <dbReference type="ChEBI" id="CHEBI:29105"/>
        <note>catalytic</note>
    </ligand>
</feature>
<evidence type="ECO:0000313" key="17">
    <source>
        <dbReference type="EMBL" id="XBV85317.1"/>
    </source>
</evidence>
<accession>A0AAU7UB55</accession>
<feature type="active site" description="Proton donor" evidence="12">
    <location>
        <position position="68"/>
    </location>
</feature>
<dbReference type="InterPro" id="IPR006262">
    <property type="entry name" value="Cyt_deam_tetra"/>
</dbReference>
<evidence type="ECO:0000256" key="13">
    <source>
        <dbReference type="PIRSR" id="PIRSR606262-2"/>
    </source>
</evidence>
<dbReference type="NCBIfam" id="NF004064">
    <property type="entry name" value="PRK05578.1"/>
    <property type="match status" value="1"/>
</dbReference>
<evidence type="ECO:0000256" key="3">
    <source>
        <dbReference type="ARBA" id="ARBA00006576"/>
    </source>
</evidence>
<dbReference type="CDD" id="cd01283">
    <property type="entry name" value="cytidine_deaminase"/>
    <property type="match status" value="1"/>
</dbReference>
<evidence type="ECO:0000256" key="12">
    <source>
        <dbReference type="PIRSR" id="PIRSR606262-1"/>
    </source>
</evidence>
<dbReference type="EC" id="3.5.4.5" evidence="4 15"/>
<dbReference type="Pfam" id="PF00383">
    <property type="entry name" value="dCMP_cyt_deam_1"/>
    <property type="match status" value="1"/>
</dbReference>
<dbReference type="GO" id="GO:0042802">
    <property type="term" value="F:identical protein binding"/>
    <property type="evidence" value="ECO:0007669"/>
    <property type="project" value="UniProtKB-ARBA"/>
</dbReference>
<evidence type="ECO:0000259" key="16">
    <source>
        <dbReference type="PROSITE" id="PS51747"/>
    </source>
</evidence>